<dbReference type="Gene3D" id="2.60.260.20">
    <property type="entry name" value="Urease metallochaperone UreE, N-terminal domain"/>
    <property type="match status" value="2"/>
</dbReference>
<feature type="domain" description="J" evidence="3">
    <location>
        <begin position="4"/>
        <end position="69"/>
    </location>
</feature>
<accession>A0A6A4HY09</accession>
<feature type="compositionally biased region" description="Low complexity" evidence="2">
    <location>
        <begin position="198"/>
        <end position="208"/>
    </location>
</feature>
<evidence type="ECO:0000256" key="1">
    <source>
        <dbReference type="ARBA" id="ARBA00023186"/>
    </source>
</evidence>
<dbReference type="PRINTS" id="PR00625">
    <property type="entry name" value="JDOMAIN"/>
</dbReference>
<dbReference type="PROSITE" id="PS00636">
    <property type="entry name" value="DNAJ_1"/>
    <property type="match status" value="1"/>
</dbReference>
<dbReference type="OrthoDB" id="10250354at2759"/>
<feature type="region of interest" description="Disordered" evidence="2">
    <location>
        <begin position="175"/>
        <end position="223"/>
    </location>
</feature>
<proteinExistence type="predicted"/>
<keyword evidence="5" id="KW-1185">Reference proteome</keyword>
<dbReference type="PANTHER" id="PTHR24078:SF553">
    <property type="entry name" value="DNAJ HOMOLOG SUBFAMILY B MEMBER 5"/>
    <property type="match status" value="1"/>
</dbReference>
<evidence type="ECO:0000259" key="3">
    <source>
        <dbReference type="PROSITE" id="PS50076"/>
    </source>
</evidence>
<dbReference type="SUPFAM" id="SSF46565">
    <property type="entry name" value="Chaperone J-domain"/>
    <property type="match status" value="1"/>
</dbReference>
<dbReference type="Proteomes" id="UP000799118">
    <property type="component" value="Unassembled WGS sequence"/>
</dbReference>
<evidence type="ECO:0000313" key="4">
    <source>
        <dbReference type="EMBL" id="KAE9402901.1"/>
    </source>
</evidence>
<evidence type="ECO:0000256" key="2">
    <source>
        <dbReference type="SAM" id="MobiDB-lite"/>
    </source>
</evidence>
<dbReference type="GO" id="GO:0051087">
    <property type="term" value="F:protein-folding chaperone binding"/>
    <property type="evidence" value="ECO:0007669"/>
    <property type="project" value="TreeGrafter"/>
</dbReference>
<dbReference type="PROSITE" id="PS50076">
    <property type="entry name" value="DNAJ_2"/>
    <property type="match status" value="1"/>
</dbReference>
<dbReference type="InterPro" id="IPR002939">
    <property type="entry name" value="DnaJ_C"/>
</dbReference>
<dbReference type="Pfam" id="PF01556">
    <property type="entry name" value="DnaJ_C"/>
    <property type="match status" value="1"/>
</dbReference>
<dbReference type="SUPFAM" id="SSF49493">
    <property type="entry name" value="HSP40/DnaJ peptide-binding domain"/>
    <property type="match status" value="2"/>
</dbReference>
<dbReference type="AlphaFoldDB" id="A0A6A4HY09"/>
<dbReference type="CDD" id="cd10747">
    <property type="entry name" value="DnaJ_C"/>
    <property type="match status" value="1"/>
</dbReference>
<feature type="region of interest" description="Disordered" evidence="2">
    <location>
        <begin position="144"/>
        <end position="163"/>
    </location>
</feature>
<dbReference type="GO" id="GO:0006413">
    <property type="term" value="P:translational initiation"/>
    <property type="evidence" value="ECO:0007669"/>
    <property type="project" value="TreeGrafter"/>
</dbReference>
<dbReference type="InterPro" id="IPR008971">
    <property type="entry name" value="HSP40/DnaJ_pept-bd"/>
</dbReference>
<dbReference type="PANTHER" id="PTHR24078">
    <property type="entry name" value="DNAJ HOMOLOG SUBFAMILY C MEMBER"/>
    <property type="match status" value="1"/>
</dbReference>
<dbReference type="InterPro" id="IPR018253">
    <property type="entry name" value="DnaJ_domain_CS"/>
</dbReference>
<feature type="compositionally biased region" description="Gly residues" evidence="2">
    <location>
        <begin position="176"/>
        <end position="186"/>
    </location>
</feature>
<evidence type="ECO:0000313" key="5">
    <source>
        <dbReference type="Proteomes" id="UP000799118"/>
    </source>
</evidence>
<dbReference type="CDD" id="cd06257">
    <property type="entry name" value="DnaJ"/>
    <property type="match status" value="1"/>
</dbReference>
<dbReference type="InterPro" id="IPR051339">
    <property type="entry name" value="DnaJ_subfamily_B"/>
</dbReference>
<sequence>MGTDYYKLLGIDKSADENAIKKAYKKMALKWHPDRNNGSEEASQKFKEISEAFEVLSDKNKRAVYDEFGEAGLKGGGGPPPGAGTGPSGFSGFPGGAFPGGAKTFTFSTGPGGGFGSTGGSGFNPTDPEKIFAQFFGANSPFSMGSGRGSGSPFGRMAFDDDDDDAMDGTFSSFGGMPGGMGGMGGMPKSSRTRPRPSRTSSTTQSPPEITRPLPLSLSDLYTTPSTPTVKHLKVSRRLLDGSTEERILDIPIQPGWKSGTKVRFRGAGNEVRVGGDTQSQDLVFVVEEKPHPAFTREGNDIVCRLKIPLVEALTHDSTTSTSPSKKYTIETLDSRKLTIPLPKGIISPNQETRVEGEGMPVRSGGNAVNSGAGAKGSGGKNQKRGDLIVRWDVVFPERLTSSQKEGLRKVLG</sequence>
<dbReference type="InterPro" id="IPR001623">
    <property type="entry name" value="DnaJ_domain"/>
</dbReference>
<organism evidence="4 5">
    <name type="scientific">Gymnopus androsaceus JB14</name>
    <dbReference type="NCBI Taxonomy" id="1447944"/>
    <lineage>
        <taxon>Eukaryota</taxon>
        <taxon>Fungi</taxon>
        <taxon>Dikarya</taxon>
        <taxon>Basidiomycota</taxon>
        <taxon>Agaricomycotina</taxon>
        <taxon>Agaricomycetes</taxon>
        <taxon>Agaricomycetidae</taxon>
        <taxon>Agaricales</taxon>
        <taxon>Marasmiineae</taxon>
        <taxon>Omphalotaceae</taxon>
        <taxon>Gymnopus</taxon>
    </lineage>
</organism>
<dbReference type="Gene3D" id="1.10.287.110">
    <property type="entry name" value="DnaJ domain"/>
    <property type="match status" value="1"/>
</dbReference>
<gene>
    <name evidence="4" type="ORF">BT96DRAFT_964627</name>
</gene>
<feature type="region of interest" description="Disordered" evidence="2">
    <location>
        <begin position="343"/>
        <end position="384"/>
    </location>
</feature>
<dbReference type="Pfam" id="PF00226">
    <property type="entry name" value="DnaJ"/>
    <property type="match status" value="1"/>
</dbReference>
<keyword evidence="1" id="KW-0143">Chaperone</keyword>
<dbReference type="GO" id="GO:0005829">
    <property type="term" value="C:cytosol"/>
    <property type="evidence" value="ECO:0007669"/>
    <property type="project" value="TreeGrafter"/>
</dbReference>
<dbReference type="InterPro" id="IPR036869">
    <property type="entry name" value="J_dom_sf"/>
</dbReference>
<feature type="compositionally biased region" description="Low complexity" evidence="2">
    <location>
        <begin position="364"/>
        <end position="373"/>
    </location>
</feature>
<dbReference type="GO" id="GO:0006457">
    <property type="term" value="P:protein folding"/>
    <property type="evidence" value="ECO:0007669"/>
    <property type="project" value="InterPro"/>
</dbReference>
<name>A0A6A4HY09_9AGAR</name>
<reference evidence="4" key="1">
    <citation type="journal article" date="2019" name="Environ. Microbiol.">
        <title>Fungal ecological strategies reflected in gene transcription - a case study of two litter decomposers.</title>
        <authorList>
            <person name="Barbi F."/>
            <person name="Kohler A."/>
            <person name="Barry K."/>
            <person name="Baskaran P."/>
            <person name="Daum C."/>
            <person name="Fauchery L."/>
            <person name="Ihrmark K."/>
            <person name="Kuo A."/>
            <person name="LaButti K."/>
            <person name="Lipzen A."/>
            <person name="Morin E."/>
            <person name="Grigoriev I.V."/>
            <person name="Henrissat B."/>
            <person name="Lindahl B."/>
            <person name="Martin F."/>
        </authorList>
    </citation>
    <scope>NUCLEOTIDE SEQUENCE</scope>
    <source>
        <strain evidence="4">JB14</strain>
    </source>
</reference>
<dbReference type="SMART" id="SM00271">
    <property type="entry name" value="DnaJ"/>
    <property type="match status" value="1"/>
</dbReference>
<dbReference type="EMBL" id="ML769430">
    <property type="protein sequence ID" value="KAE9402901.1"/>
    <property type="molecule type" value="Genomic_DNA"/>
</dbReference>
<dbReference type="GO" id="GO:0051082">
    <property type="term" value="F:unfolded protein binding"/>
    <property type="evidence" value="ECO:0007669"/>
    <property type="project" value="InterPro"/>
</dbReference>
<protein>
    <submittedName>
        <fullName evidence="4">DnaJ-domain-containing protein</fullName>
    </submittedName>
</protein>